<reference evidence="16" key="1">
    <citation type="submission" date="2025-08" db="UniProtKB">
        <authorList>
            <consortium name="RefSeq"/>
        </authorList>
    </citation>
    <scope>IDENTIFICATION</scope>
    <source>
        <tissue evidence="16">Entire body</tissue>
    </source>
</reference>
<keyword evidence="4" id="KW-0812">Transmembrane</keyword>
<dbReference type="FunFam" id="2.10.25.10:FF:000018">
    <property type="entry name" value="Delta-like 1"/>
    <property type="match status" value="3"/>
</dbReference>
<dbReference type="FunFam" id="2.10.25.10:FF:000118">
    <property type="entry name" value="protein delta homolog 2"/>
    <property type="match status" value="1"/>
</dbReference>
<proteinExistence type="predicted"/>
<evidence type="ECO:0000256" key="8">
    <source>
        <dbReference type="ARBA" id="ARBA00023136"/>
    </source>
</evidence>
<feature type="region of interest" description="Disordered" evidence="12">
    <location>
        <begin position="342"/>
        <end position="366"/>
    </location>
</feature>
<dbReference type="Gene3D" id="2.10.25.10">
    <property type="entry name" value="Laminin"/>
    <property type="match status" value="4"/>
</dbReference>
<dbReference type="GO" id="GO:0007154">
    <property type="term" value="P:cell communication"/>
    <property type="evidence" value="ECO:0007669"/>
    <property type="project" value="InterPro"/>
</dbReference>
<dbReference type="GO" id="GO:0048731">
    <property type="term" value="P:system development"/>
    <property type="evidence" value="ECO:0007669"/>
    <property type="project" value="UniProtKB-ARBA"/>
</dbReference>
<evidence type="ECO:0000256" key="3">
    <source>
        <dbReference type="ARBA" id="ARBA00022536"/>
    </source>
</evidence>
<dbReference type="SUPFAM" id="SSF57196">
    <property type="entry name" value="EGF/Laminin"/>
    <property type="match status" value="1"/>
</dbReference>
<dbReference type="GO" id="GO:0005576">
    <property type="term" value="C:extracellular region"/>
    <property type="evidence" value="ECO:0007669"/>
    <property type="project" value="TreeGrafter"/>
</dbReference>
<dbReference type="Pfam" id="PF00053">
    <property type="entry name" value="EGF_laminin"/>
    <property type="match status" value="2"/>
</dbReference>
<feature type="domain" description="EGF-like" evidence="14">
    <location>
        <begin position="64"/>
        <end position="97"/>
    </location>
</feature>
<evidence type="ECO:0000256" key="5">
    <source>
        <dbReference type="ARBA" id="ARBA00022729"/>
    </source>
</evidence>
<feature type="disulfide bond" evidence="11">
    <location>
        <begin position="289"/>
        <end position="298"/>
    </location>
</feature>
<evidence type="ECO:0000256" key="4">
    <source>
        <dbReference type="ARBA" id="ARBA00022692"/>
    </source>
</evidence>
<dbReference type="PANTHER" id="PTHR14949">
    <property type="entry name" value="EGF-LIKE-DOMAIN, MULTIPLE 7, 8"/>
    <property type="match status" value="1"/>
</dbReference>
<dbReference type="InterPro" id="IPR002049">
    <property type="entry name" value="LE_dom"/>
</dbReference>
<feature type="domain" description="EGF-like" evidence="14">
    <location>
        <begin position="258"/>
        <end position="299"/>
    </location>
</feature>
<dbReference type="GO" id="GO:0009986">
    <property type="term" value="C:cell surface"/>
    <property type="evidence" value="ECO:0007669"/>
    <property type="project" value="TreeGrafter"/>
</dbReference>
<feature type="disulfide bond" evidence="11">
    <location>
        <begin position="87"/>
        <end position="96"/>
    </location>
</feature>
<organism evidence="15 16">
    <name type="scientific">Agrilus planipennis</name>
    <name type="common">Emerald ash borer</name>
    <name type="synonym">Agrilus marcopoli</name>
    <dbReference type="NCBI Taxonomy" id="224129"/>
    <lineage>
        <taxon>Eukaryota</taxon>
        <taxon>Metazoa</taxon>
        <taxon>Ecdysozoa</taxon>
        <taxon>Arthropoda</taxon>
        <taxon>Hexapoda</taxon>
        <taxon>Insecta</taxon>
        <taxon>Pterygota</taxon>
        <taxon>Neoptera</taxon>
        <taxon>Endopterygota</taxon>
        <taxon>Coleoptera</taxon>
        <taxon>Polyphaga</taxon>
        <taxon>Elateriformia</taxon>
        <taxon>Buprestoidea</taxon>
        <taxon>Buprestidae</taxon>
        <taxon>Agrilinae</taxon>
        <taxon>Agrilus</taxon>
    </lineage>
</organism>
<dbReference type="InterPro" id="IPR050969">
    <property type="entry name" value="Dev_Signal_Modulators"/>
</dbReference>
<evidence type="ECO:0000256" key="2">
    <source>
        <dbReference type="ARBA" id="ARBA00022473"/>
    </source>
</evidence>
<dbReference type="GO" id="GO:0016020">
    <property type="term" value="C:membrane"/>
    <property type="evidence" value="ECO:0007669"/>
    <property type="project" value="UniProtKB-SubCell"/>
</dbReference>
<dbReference type="Pfam" id="PF00008">
    <property type="entry name" value="EGF"/>
    <property type="match status" value="1"/>
</dbReference>
<dbReference type="Pfam" id="PF01414">
    <property type="entry name" value="DSL"/>
    <property type="match status" value="1"/>
</dbReference>
<dbReference type="GO" id="GO:0005102">
    <property type="term" value="F:signaling receptor binding"/>
    <property type="evidence" value="ECO:0007669"/>
    <property type="project" value="TreeGrafter"/>
</dbReference>
<evidence type="ECO:0000313" key="16">
    <source>
        <dbReference type="RefSeq" id="XP_018319920.1"/>
    </source>
</evidence>
<dbReference type="STRING" id="224129.A0A1W4WIS4"/>
<evidence type="ECO:0000256" key="1">
    <source>
        <dbReference type="ARBA" id="ARBA00004479"/>
    </source>
</evidence>
<feature type="chain" id="PRO_5010716368" evidence="13">
    <location>
        <begin position="21"/>
        <end position="366"/>
    </location>
</feature>
<gene>
    <name evidence="16" type="primary">LOC108733317</name>
</gene>
<dbReference type="Gene3D" id="2.10.25.140">
    <property type="match status" value="1"/>
</dbReference>
<evidence type="ECO:0000313" key="15">
    <source>
        <dbReference type="Proteomes" id="UP000192223"/>
    </source>
</evidence>
<dbReference type="Proteomes" id="UP000192223">
    <property type="component" value="Unplaced"/>
</dbReference>
<keyword evidence="15" id="KW-1185">Reference proteome</keyword>
<keyword evidence="9 11" id="KW-1015">Disulfide bond</keyword>
<evidence type="ECO:0000256" key="7">
    <source>
        <dbReference type="ARBA" id="ARBA00022989"/>
    </source>
</evidence>
<evidence type="ECO:0000256" key="12">
    <source>
        <dbReference type="SAM" id="MobiDB-lite"/>
    </source>
</evidence>
<sequence>MSKIYFCAAVCFVLLPAVLPARYVPKWKKQACEVPTAQNEHSHYVCDDDGEVKCLPGWTGDLCDVPKCRPGCDPLNGYCNRPGECLCKLGFYGERCDRCIPLPGCRHGYCNVSFECICHKGWDGIFCSEPICRSDCHPSRGYCESPGECRCRLGWAGRSCTECQVLPGCLNGYCQKPLECKCYPGYTGILCQTPICSATCDRRRGYCRKPGECRCKVGWWGKNCNKCYPYPGCVNGDCNRPWECNCRLGWGGLLCDEPLDFCDKNPSICQNDAKCISLTKEDGSYKCLCREGTRGRNCEIIMNPSMMYPTTTLSTTKSTPISNVTLTSSTMSTSLTTDSEINEFGNNQTDLEDQSLINHDIDNETR</sequence>
<dbReference type="GeneID" id="108733317"/>
<evidence type="ECO:0000259" key="14">
    <source>
        <dbReference type="PROSITE" id="PS50026"/>
    </source>
</evidence>
<dbReference type="PANTHER" id="PTHR14949:SF54">
    <property type="entry name" value="VWFD DOMAIN-CONTAINING PROTEIN"/>
    <property type="match status" value="1"/>
</dbReference>
<dbReference type="Pfam" id="PF21700">
    <property type="entry name" value="EGF_DL_JAG"/>
    <property type="match status" value="3"/>
</dbReference>
<dbReference type="AlphaFoldDB" id="A0A1W4WIS4"/>
<feature type="signal peptide" evidence="13">
    <location>
        <begin position="1"/>
        <end position="20"/>
    </location>
</feature>
<keyword evidence="8" id="KW-0472">Membrane</keyword>
<keyword evidence="7" id="KW-1133">Transmembrane helix</keyword>
<dbReference type="PROSITE" id="PS00022">
    <property type="entry name" value="EGF_1"/>
    <property type="match status" value="4"/>
</dbReference>
<keyword evidence="6" id="KW-0677">Repeat</keyword>
<dbReference type="InParanoid" id="A0A1W4WIS4"/>
<keyword evidence="10" id="KW-0325">Glycoprotein</keyword>
<keyword evidence="2" id="KW-0217">Developmental protein</keyword>
<dbReference type="InterPro" id="IPR000742">
    <property type="entry name" value="EGF"/>
</dbReference>
<dbReference type="InterPro" id="IPR001774">
    <property type="entry name" value="DSL"/>
</dbReference>
<dbReference type="PROSITE" id="PS50026">
    <property type="entry name" value="EGF_3"/>
    <property type="match status" value="2"/>
</dbReference>
<comment type="subcellular location">
    <subcellularLocation>
        <location evidence="1">Membrane</location>
        <topology evidence="1">Single-pass type I membrane protein</topology>
    </subcellularLocation>
</comment>
<keyword evidence="3 11" id="KW-0245">EGF-like domain</keyword>
<dbReference type="KEGG" id="apln:108733317"/>
<dbReference type="SMART" id="SM00181">
    <property type="entry name" value="EGF"/>
    <property type="match status" value="7"/>
</dbReference>
<evidence type="ECO:0000256" key="9">
    <source>
        <dbReference type="ARBA" id="ARBA00023157"/>
    </source>
</evidence>
<keyword evidence="5 13" id="KW-0732">Signal</keyword>
<accession>A0A1W4WIS4</accession>
<comment type="caution">
    <text evidence="11">Lacks conserved residue(s) required for the propagation of feature annotation.</text>
</comment>
<evidence type="ECO:0000256" key="10">
    <source>
        <dbReference type="ARBA" id="ARBA00023180"/>
    </source>
</evidence>
<dbReference type="GO" id="GO:0048513">
    <property type="term" value="P:animal organ development"/>
    <property type="evidence" value="ECO:0007669"/>
    <property type="project" value="UniProtKB-ARBA"/>
</dbReference>
<name>A0A1W4WIS4_AGRPL</name>
<evidence type="ECO:0000256" key="13">
    <source>
        <dbReference type="SAM" id="SignalP"/>
    </source>
</evidence>
<evidence type="ECO:0000256" key="6">
    <source>
        <dbReference type="ARBA" id="ARBA00022737"/>
    </source>
</evidence>
<dbReference type="RefSeq" id="XP_018319920.1">
    <property type="nucleotide sequence ID" value="XM_018464418.1"/>
</dbReference>
<dbReference type="FunFam" id="2.10.25.140:FF:000002">
    <property type="entry name" value="Delta-like protein"/>
    <property type="match status" value="1"/>
</dbReference>
<protein>
    <submittedName>
        <fullName evidence="16">Delta-like protein C</fullName>
    </submittedName>
</protein>
<evidence type="ECO:0000256" key="11">
    <source>
        <dbReference type="PROSITE-ProRule" id="PRU00076"/>
    </source>
</evidence>
<dbReference type="OrthoDB" id="6130531at2759"/>